<reference evidence="2 3" key="1">
    <citation type="submission" date="2006-03" db="EMBL/GenBank/DDBJ databases">
        <authorList>
            <person name="Bartlett D.H."/>
            <person name="Valle G."/>
            <person name="Lauro F.M."/>
            <person name="Vezzi A."/>
            <person name="Simonato F."/>
            <person name="Eloe E."/>
            <person name="Vitulo N."/>
            <person name="Stratton T.K."/>
            <person name="D'angelo M."/>
            <person name="Ferriera S."/>
            <person name="Johnson J."/>
            <person name="Kravitz S."/>
            <person name="Beeson K."/>
            <person name="Sutton G."/>
            <person name="Rogers Y."/>
            <person name="Friedman R."/>
            <person name="Frazier M."/>
            <person name="Venter J.C."/>
        </authorList>
    </citation>
    <scope>NUCLEOTIDE SEQUENCE [LARGE SCALE GENOMIC DNA]</scope>
    <source>
        <strain evidence="2 3">3TCK</strain>
    </source>
</reference>
<accession>Q1Z7B8</accession>
<evidence type="ECO:0000256" key="1">
    <source>
        <dbReference type="SAM" id="MobiDB-lite"/>
    </source>
</evidence>
<dbReference type="HOGENOM" id="CLU_180143_0_0_6"/>
<keyword evidence="2" id="KW-0969">Cilium</keyword>
<sequence length="94" mass="10887">MQRLNELDNQLESLLAVDSDVASDLLQGLLQQREQLLQQLMAAPECLNKADWQTAVERTTSILARIRHHRDNSAGQLQRFQHGQRSMQAYNKFR</sequence>
<dbReference type="RefSeq" id="WP_006230962.1">
    <property type="nucleotide sequence ID" value="NZ_CH724135.1"/>
</dbReference>
<gene>
    <name evidence="2" type="ORF">P3TCK_15330</name>
</gene>
<evidence type="ECO:0000313" key="3">
    <source>
        <dbReference type="Proteomes" id="UP000003789"/>
    </source>
</evidence>
<protein>
    <submittedName>
        <fullName evidence="2">Hypothetical flagellar rod protein FlaI</fullName>
    </submittedName>
</protein>
<organism evidence="2 3">
    <name type="scientific">Photobacterium profundum 3TCK</name>
    <dbReference type="NCBI Taxonomy" id="314280"/>
    <lineage>
        <taxon>Bacteria</taxon>
        <taxon>Pseudomonadati</taxon>
        <taxon>Pseudomonadota</taxon>
        <taxon>Gammaproteobacteria</taxon>
        <taxon>Vibrionales</taxon>
        <taxon>Vibrionaceae</taxon>
        <taxon>Photobacterium</taxon>
    </lineage>
</organism>
<dbReference type="OrthoDB" id="5816916at2"/>
<keyword evidence="2" id="KW-0282">Flagellum</keyword>
<feature type="region of interest" description="Disordered" evidence="1">
    <location>
        <begin position="73"/>
        <end position="94"/>
    </location>
</feature>
<proteinExistence type="predicted"/>
<keyword evidence="2" id="KW-0966">Cell projection</keyword>
<evidence type="ECO:0000313" key="2">
    <source>
        <dbReference type="EMBL" id="EAS44541.1"/>
    </source>
</evidence>
<name>Q1Z7B8_9GAMM</name>
<dbReference type="EMBL" id="AAPH01000004">
    <property type="protein sequence ID" value="EAS44541.1"/>
    <property type="molecule type" value="Genomic_DNA"/>
</dbReference>
<comment type="caution">
    <text evidence="2">The sequence shown here is derived from an EMBL/GenBank/DDBJ whole genome shotgun (WGS) entry which is preliminary data.</text>
</comment>
<dbReference type="AlphaFoldDB" id="Q1Z7B8"/>
<dbReference type="Proteomes" id="UP000003789">
    <property type="component" value="Unassembled WGS sequence"/>
</dbReference>